<name>A0A9D4Q7R3_RHISA</name>
<accession>A0A9D4Q7R3</accession>
<feature type="region of interest" description="Disordered" evidence="1">
    <location>
        <begin position="1"/>
        <end position="66"/>
    </location>
</feature>
<proteinExistence type="predicted"/>
<dbReference type="AlphaFoldDB" id="A0A9D4Q7R3"/>
<evidence type="ECO:0000256" key="1">
    <source>
        <dbReference type="SAM" id="MobiDB-lite"/>
    </source>
</evidence>
<dbReference type="Proteomes" id="UP000821837">
    <property type="component" value="Unassembled WGS sequence"/>
</dbReference>
<dbReference type="EMBL" id="JABSTV010001248">
    <property type="protein sequence ID" value="KAH7969158.1"/>
    <property type="molecule type" value="Genomic_DNA"/>
</dbReference>
<gene>
    <name evidence="2" type="ORF">HPB52_013685</name>
    <name evidence="3" type="ORF">HPB52_015187</name>
</gene>
<organism evidence="3 4">
    <name type="scientific">Rhipicephalus sanguineus</name>
    <name type="common">Brown dog tick</name>
    <name type="synonym">Ixodes sanguineus</name>
    <dbReference type="NCBI Taxonomy" id="34632"/>
    <lineage>
        <taxon>Eukaryota</taxon>
        <taxon>Metazoa</taxon>
        <taxon>Ecdysozoa</taxon>
        <taxon>Arthropoda</taxon>
        <taxon>Chelicerata</taxon>
        <taxon>Arachnida</taxon>
        <taxon>Acari</taxon>
        <taxon>Parasitiformes</taxon>
        <taxon>Ixodida</taxon>
        <taxon>Ixodoidea</taxon>
        <taxon>Ixodidae</taxon>
        <taxon>Rhipicephalinae</taxon>
        <taxon>Rhipicephalus</taxon>
        <taxon>Rhipicephalus</taxon>
    </lineage>
</organism>
<comment type="caution">
    <text evidence="3">The sequence shown here is derived from an EMBL/GenBank/DDBJ whole genome shotgun (WGS) entry which is preliminary data.</text>
</comment>
<evidence type="ECO:0000313" key="4">
    <source>
        <dbReference type="Proteomes" id="UP000821837"/>
    </source>
</evidence>
<reference evidence="3" key="1">
    <citation type="journal article" date="2020" name="Cell">
        <title>Large-Scale Comparative Analyses of Tick Genomes Elucidate Their Genetic Diversity and Vector Capacities.</title>
        <authorList>
            <consortium name="Tick Genome and Microbiome Consortium (TIGMIC)"/>
            <person name="Jia N."/>
            <person name="Wang J."/>
            <person name="Shi W."/>
            <person name="Du L."/>
            <person name="Sun Y."/>
            <person name="Zhan W."/>
            <person name="Jiang J.F."/>
            <person name="Wang Q."/>
            <person name="Zhang B."/>
            <person name="Ji P."/>
            <person name="Bell-Sakyi L."/>
            <person name="Cui X.M."/>
            <person name="Yuan T.T."/>
            <person name="Jiang B.G."/>
            <person name="Yang W.F."/>
            <person name="Lam T.T."/>
            <person name="Chang Q.C."/>
            <person name="Ding S.J."/>
            <person name="Wang X.J."/>
            <person name="Zhu J.G."/>
            <person name="Ruan X.D."/>
            <person name="Zhao L."/>
            <person name="Wei J.T."/>
            <person name="Ye R.Z."/>
            <person name="Que T.C."/>
            <person name="Du C.H."/>
            <person name="Zhou Y.H."/>
            <person name="Cheng J.X."/>
            <person name="Dai P.F."/>
            <person name="Guo W.B."/>
            <person name="Han X.H."/>
            <person name="Huang E.J."/>
            <person name="Li L.F."/>
            <person name="Wei W."/>
            <person name="Gao Y.C."/>
            <person name="Liu J.Z."/>
            <person name="Shao H.Z."/>
            <person name="Wang X."/>
            <person name="Wang C.C."/>
            <person name="Yang T.C."/>
            <person name="Huo Q.B."/>
            <person name="Li W."/>
            <person name="Chen H.Y."/>
            <person name="Chen S.E."/>
            <person name="Zhou L.G."/>
            <person name="Ni X.B."/>
            <person name="Tian J.H."/>
            <person name="Sheng Y."/>
            <person name="Liu T."/>
            <person name="Pan Y.S."/>
            <person name="Xia L.Y."/>
            <person name="Li J."/>
            <person name="Zhao F."/>
            <person name="Cao W.C."/>
        </authorList>
    </citation>
    <scope>NUCLEOTIDE SEQUENCE</scope>
    <source>
        <strain evidence="3">Rsan-2018</strain>
    </source>
</reference>
<dbReference type="VEuPathDB" id="VectorBase:RSAN_050813"/>
<dbReference type="EMBL" id="JABSTV010001248">
    <property type="protein sequence ID" value="KAH7969018.1"/>
    <property type="molecule type" value="Genomic_DNA"/>
</dbReference>
<sequence>MEEHMMDQADEEATSGGSSDAPALRSDLKASGECQPSGRKDKSQDNKGQAGAGVEASMVMSKGGGY</sequence>
<evidence type="ECO:0000313" key="2">
    <source>
        <dbReference type="EMBL" id="KAH7969018.1"/>
    </source>
</evidence>
<evidence type="ECO:0000313" key="3">
    <source>
        <dbReference type="EMBL" id="KAH7969158.1"/>
    </source>
</evidence>
<reference evidence="3" key="2">
    <citation type="submission" date="2021-09" db="EMBL/GenBank/DDBJ databases">
        <authorList>
            <person name="Jia N."/>
            <person name="Wang J."/>
            <person name="Shi W."/>
            <person name="Du L."/>
            <person name="Sun Y."/>
            <person name="Zhan W."/>
            <person name="Jiang J."/>
            <person name="Wang Q."/>
            <person name="Zhang B."/>
            <person name="Ji P."/>
            <person name="Sakyi L.B."/>
            <person name="Cui X."/>
            <person name="Yuan T."/>
            <person name="Jiang B."/>
            <person name="Yang W."/>
            <person name="Lam T.T.-Y."/>
            <person name="Chang Q."/>
            <person name="Ding S."/>
            <person name="Wang X."/>
            <person name="Zhu J."/>
            <person name="Ruan X."/>
            <person name="Zhao L."/>
            <person name="Wei J."/>
            <person name="Que T."/>
            <person name="Du C."/>
            <person name="Cheng J."/>
            <person name="Dai P."/>
            <person name="Han X."/>
            <person name="Huang E."/>
            <person name="Gao Y."/>
            <person name="Liu J."/>
            <person name="Shao H."/>
            <person name="Ye R."/>
            <person name="Li L."/>
            <person name="Wei W."/>
            <person name="Wang X."/>
            <person name="Wang C."/>
            <person name="Huo Q."/>
            <person name="Li W."/>
            <person name="Guo W."/>
            <person name="Chen H."/>
            <person name="Chen S."/>
            <person name="Zhou L."/>
            <person name="Zhou L."/>
            <person name="Ni X."/>
            <person name="Tian J."/>
            <person name="Zhou Y."/>
            <person name="Sheng Y."/>
            <person name="Liu T."/>
            <person name="Pan Y."/>
            <person name="Xia L."/>
            <person name="Li J."/>
            <person name="Zhao F."/>
            <person name="Cao W."/>
        </authorList>
    </citation>
    <scope>NUCLEOTIDE SEQUENCE</scope>
    <source>
        <strain evidence="3">Rsan-2018</strain>
        <tissue evidence="3">Larvae</tissue>
    </source>
</reference>
<keyword evidence="4" id="KW-1185">Reference proteome</keyword>
<protein>
    <submittedName>
        <fullName evidence="3">Uncharacterized protein</fullName>
    </submittedName>
</protein>